<proteinExistence type="predicted"/>
<dbReference type="PANTHER" id="PTHR47566">
    <property type="match status" value="1"/>
</dbReference>
<evidence type="ECO:0000313" key="7">
    <source>
        <dbReference type="Proteomes" id="UP001271263"/>
    </source>
</evidence>
<name>A0AAW8NLD7_9GAMM</name>
<dbReference type="PANTHER" id="PTHR47566:SF1">
    <property type="entry name" value="PROTEIN NUD1"/>
    <property type="match status" value="1"/>
</dbReference>
<dbReference type="SUPFAM" id="SSF52058">
    <property type="entry name" value="L domain-like"/>
    <property type="match status" value="1"/>
</dbReference>
<feature type="chain" id="PRO_5043634036" evidence="3">
    <location>
        <begin position="20"/>
        <end position="579"/>
    </location>
</feature>
<protein>
    <submittedName>
        <fullName evidence="4">DUF3859 domain-containing protein</fullName>
    </submittedName>
</protein>
<gene>
    <name evidence="4" type="ORF">OS133_03285</name>
    <name evidence="5" type="ORF">OS134_12095</name>
</gene>
<organism evidence="4 6">
    <name type="scientific">Shewanella fidelis</name>
    <dbReference type="NCBI Taxonomy" id="173509"/>
    <lineage>
        <taxon>Bacteria</taxon>
        <taxon>Pseudomonadati</taxon>
        <taxon>Pseudomonadota</taxon>
        <taxon>Gammaproteobacteria</taxon>
        <taxon>Alteromonadales</taxon>
        <taxon>Shewanellaceae</taxon>
        <taxon>Shewanella</taxon>
    </lineage>
</organism>
<feature type="signal peptide" evidence="3">
    <location>
        <begin position="1"/>
        <end position="19"/>
    </location>
</feature>
<evidence type="ECO:0000313" key="4">
    <source>
        <dbReference type="EMBL" id="MDR8522723.1"/>
    </source>
</evidence>
<keyword evidence="1" id="KW-0433">Leucine-rich repeat</keyword>
<keyword evidence="3" id="KW-0732">Signal</keyword>
<keyword evidence="7" id="KW-1185">Reference proteome</keyword>
<dbReference type="AlphaFoldDB" id="A0AAW8NLD7"/>
<dbReference type="PROSITE" id="PS51257">
    <property type="entry name" value="PROKAR_LIPOPROTEIN"/>
    <property type="match status" value="1"/>
</dbReference>
<dbReference type="InterPro" id="IPR032675">
    <property type="entry name" value="LRR_dom_sf"/>
</dbReference>
<dbReference type="Proteomes" id="UP001271263">
    <property type="component" value="Unassembled WGS sequence"/>
</dbReference>
<dbReference type="InterPro" id="IPR052574">
    <property type="entry name" value="CDIRP"/>
</dbReference>
<dbReference type="Proteomes" id="UP001259340">
    <property type="component" value="Unassembled WGS sequence"/>
</dbReference>
<dbReference type="RefSeq" id="WP_310653994.1">
    <property type="nucleotide sequence ID" value="NZ_JAPMLA010000005.1"/>
</dbReference>
<evidence type="ECO:0000313" key="5">
    <source>
        <dbReference type="EMBL" id="MDW4824802.1"/>
    </source>
</evidence>
<dbReference type="GO" id="GO:0035591">
    <property type="term" value="F:signaling adaptor activity"/>
    <property type="evidence" value="ECO:0007669"/>
    <property type="project" value="TreeGrafter"/>
</dbReference>
<dbReference type="Gene3D" id="3.80.10.10">
    <property type="entry name" value="Ribonuclease Inhibitor"/>
    <property type="match status" value="1"/>
</dbReference>
<accession>A0AAW8NLD7</accession>
<dbReference type="EMBL" id="JAPMLD010000004">
    <property type="protein sequence ID" value="MDW4824802.1"/>
    <property type="molecule type" value="Genomic_DNA"/>
</dbReference>
<evidence type="ECO:0000256" key="1">
    <source>
        <dbReference type="ARBA" id="ARBA00022614"/>
    </source>
</evidence>
<evidence type="ECO:0000256" key="3">
    <source>
        <dbReference type="SAM" id="SignalP"/>
    </source>
</evidence>
<evidence type="ECO:0000256" key="2">
    <source>
        <dbReference type="ARBA" id="ARBA00022737"/>
    </source>
</evidence>
<sequence>MRALKLTIAILSSSLFSLGGCTLTPPPELISEVTFTDPQFAKCVQKTAIKKLDKITELNCNSQGISNVDEIRFMPALTTLILIDNQIAHIDISKLEQLERLIIADNQLTDIDLSNNPKLIAINLSGNKLTEIDVSNNPKLKSLYAYKLPLTDIDVSQQTQLRDLGLSRHQLTNIDLSNNAELQTLNLSVGTLTAIDLSYNSKLSHLSLPSNQLTEINLNNQPALSTLSVRNNQLTQLNLSHNPQLTKVKADYNQIDEITFAPNSPMQELELNSNHITNLDISSFTKLEKLIAFNNPLQQLSVNQANLPSIISIEGTPVDLANKSSHKKQALSNLASPRVSVIEAGTITQNGSRYDLAASQLVTPTLGQYIGFRYSVTQPKDSKNNQLVANQNQFPITVRMTHPEIVDPKSGKGFTTSSWTDTMFTHDRNLAMWYFGEPHELVSGRWTLEILYRDSVVAKKSFMLVNMDDTPVLKGKQLKATQQALTLEKLITHGEYYLCEQDKYQQCFGFNDAQSCTKSMQPFKSQCLKDALIMIKQRSAIPMNEQLREFFSHYTACMGSEYIAISELNPQKVGQCLSQ</sequence>
<keyword evidence="2" id="KW-0677">Repeat</keyword>
<evidence type="ECO:0000313" key="6">
    <source>
        <dbReference type="Proteomes" id="UP001259340"/>
    </source>
</evidence>
<dbReference type="EMBL" id="JAPMLE010000001">
    <property type="protein sequence ID" value="MDR8522723.1"/>
    <property type="molecule type" value="Genomic_DNA"/>
</dbReference>
<dbReference type="Gene3D" id="2.60.40.2390">
    <property type="match status" value="1"/>
</dbReference>
<reference evidence="5 7" key="1">
    <citation type="journal article" date="2022" name="bioRxiv">
        <title>Prophages regulate Shewanella fidelis 3313 motility and biofilm formation: implications for gut colonization dynamics in Ciona robusta.</title>
        <authorList>
            <person name="Natarajan O."/>
            <person name="Gibboney S.L."/>
            <person name="Young M.N."/>
            <person name="Lim S.J."/>
            <person name="Pluta N."/>
            <person name="Atkinson C.G."/>
            <person name="Leigh B.A."/>
            <person name="Liberti A."/>
            <person name="Kees E.D."/>
            <person name="Breitbart M."/>
            <person name="Gralnick J.A."/>
            <person name="Dishaw L.J."/>
        </authorList>
    </citation>
    <scope>NUCLEOTIDE SEQUENCE [LARGE SCALE GENOMIC DNA]</scope>
    <source>
        <strain evidence="5 7">JG4066</strain>
    </source>
</reference>
<reference evidence="4" key="2">
    <citation type="submission" date="2022-11" db="EMBL/GenBank/DDBJ databases">
        <title>Prophages regulate Shewanella fidelis motility and biofilm formation: implications for gut colonization dynamics in Ciona robusta.</title>
        <authorList>
            <person name="Natarajan O."/>
            <person name="Gibboney S.L."/>
            <person name="Young M.N."/>
            <person name="Lim S.J."/>
            <person name="Pluta N."/>
            <person name="Atkinson C.G.F."/>
            <person name="Leigh B.A."/>
            <person name="Liberti A."/>
            <person name="Kees E."/>
            <person name="Breitbart M."/>
            <person name="Gralnick J."/>
            <person name="Dishaw L.J."/>
        </authorList>
    </citation>
    <scope>NUCLEOTIDE SEQUENCE</scope>
    <source>
        <strain evidence="4">3313</strain>
    </source>
</reference>
<comment type="caution">
    <text evidence="4">The sequence shown here is derived from an EMBL/GenBank/DDBJ whole genome shotgun (WGS) entry which is preliminary data.</text>
</comment>